<evidence type="ECO:0000313" key="2">
    <source>
        <dbReference type="EMBL" id="KIV84548.1"/>
    </source>
</evidence>
<evidence type="ECO:0000259" key="1">
    <source>
        <dbReference type="Pfam" id="PF06985"/>
    </source>
</evidence>
<dbReference type="EMBL" id="KN846951">
    <property type="protein sequence ID" value="KIV84548.1"/>
    <property type="molecule type" value="Genomic_DNA"/>
</dbReference>
<dbReference type="Proteomes" id="UP000053599">
    <property type="component" value="Unassembled WGS sequence"/>
</dbReference>
<dbReference type="InterPro" id="IPR010730">
    <property type="entry name" value="HET"/>
</dbReference>
<name>A0A0D1ZCR3_9EURO</name>
<sequence>MLSNGSSLGSLGFSEAVQSHNHLLHDAEYALPRCCQSISQGPQDSGSRSFPLLPTRVIDLGLGHPYSSAKSIRLHLATLSERAPYVALSHRWGLGLKERMPSMTTLANISQQCAKIDFNDLPRTFQDAVKVTRMLGIHYLWIDAICIIQDDPRDWRLQSTKMGFIFEHASVTIAAHSSRNSADGFLRRRKVPECALTQAWDYNGAFEMVYMSEPKLTFAGNIGKSEINHRAWCLQELCLSRRIMHFVEDEVMWECFHKPVNLPGNQTPAQVLRITESLRELPNWLSIVEHYSSCKMTYRKDKLAAIAGLARLWAIKSGAASTGSYHSGIWEDNLYTGLLWMNAGTDGNRLVKTWQPVPTWSWASVDGEIQFHPGFWHGDRKSLSKRVSDDIVTLSFNYPDHGRSTDRYLGGKCTLRLRAMVAEGLTLSSAAQGEGLSFAPPSHGELSVLWKGSKTVGWASLDNGFPLDEDFPSGPGGPMLHYIRISSVRGDNGRRCYVLVVRKDDKGDYVRLGLGCITQTDVFDNHTRRVVSIR</sequence>
<reference evidence="2 3" key="1">
    <citation type="submission" date="2015-01" db="EMBL/GenBank/DDBJ databases">
        <title>The Genome Sequence of Exophiala sideris CBS121828.</title>
        <authorList>
            <consortium name="The Broad Institute Genomics Platform"/>
            <person name="Cuomo C."/>
            <person name="de Hoog S."/>
            <person name="Gorbushina A."/>
            <person name="Stielow B."/>
            <person name="Teixiera M."/>
            <person name="Abouelleil A."/>
            <person name="Chapman S.B."/>
            <person name="Priest M."/>
            <person name="Young S.K."/>
            <person name="Wortman J."/>
            <person name="Nusbaum C."/>
            <person name="Birren B."/>
        </authorList>
    </citation>
    <scope>NUCLEOTIDE SEQUENCE [LARGE SCALE GENOMIC DNA]</scope>
    <source>
        <strain evidence="2 3">CBS 121828</strain>
    </source>
</reference>
<dbReference type="STRING" id="1016849.A0A0D1ZCR3"/>
<dbReference type="Pfam" id="PF06985">
    <property type="entry name" value="HET"/>
    <property type="match status" value="1"/>
</dbReference>
<protein>
    <recommendedName>
        <fullName evidence="1">Heterokaryon incompatibility domain-containing protein</fullName>
    </recommendedName>
</protein>
<dbReference type="AlphaFoldDB" id="A0A0D1ZCR3"/>
<evidence type="ECO:0000313" key="3">
    <source>
        <dbReference type="Proteomes" id="UP000053599"/>
    </source>
</evidence>
<dbReference type="PANTHER" id="PTHR33112:SF16">
    <property type="entry name" value="HETEROKARYON INCOMPATIBILITY DOMAIN-CONTAINING PROTEIN"/>
    <property type="match status" value="1"/>
</dbReference>
<organism evidence="2 3">
    <name type="scientific">Exophiala sideris</name>
    <dbReference type="NCBI Taxonomy" id="1016849"/>
    <lineage>
        <taxon>Eukaryota</taxon>
        <taxon>Fungi</taxon>
        <taxon>Dikarya</taxon>
        <taxon>Ascomycota</taxon>
        <taxon>Pezizomycotina</taxon>
        <taxon>Eurotiomycetes</taxon>
        <taxon>Chaetothyriomycetidae</taxon>
        <taxon>Chaetothyriales</taxon>
        <taxon>Herpotrichiellaceae</taxon>
        <taxon>Exophiala</taxon>
    </lineage>
</organism>
<gene>
    <name evidence="2" type="ORF">PV11_00322</name>
</gene>
<dbReference type="OrthoDB" id="5125733at2759"/>
<accession>A0A0D1ZCR3</accession>
<dbReference type="HOGENOM" id="CLU_002639_2_12_1"/>
<proteinExistence type="predicted"/>
<dbReference type="PANTHER" id="PTHR33112">
    <property type="entry name" value="DOMAIN PROTEIN, PUTATIVE-RELATED"/>
    <property type="match status" value="1"/>
</dbReference>
<feature type="domain" description="Heterokaryon incompatibility" evidence="1">
    <location>
        <begin position="85"/>
        <end position="236"/>
    </location>
</feature>